<dbReference type="GO" id="GO:0016491">
    <property type="term" value="F:oxidoreductase activity"/>
    <property type="evidence" value="ECO:0007669"/>
    <property type="project" value="InterPro"/>
</dbReference>
<dbReference type="PROSITE" id="PS51384">
    <property type="entry name" value="FAD_FR"/>
    <property type="match status" value="1"/>
</dbReference>
<dbReference type="RefSeq" id="WP_146866148.1">
    <property type="nucleotide sequence ID" value="NZ_BKAU01000005.1"/>
</dbReference>
<dbReference type="PANTHER" id="PTHR30157">
    <property type="entry name" value="FERRIC REDUCTASE, NADPH-DEPENDENT"/>
    <property type="match status" value="1"/>
</dbReference>
<comment type="similarity">
    <text evidence="1">Belongs to the SIP oxidoreductase family.</text>
</comment>
<dbReference type="InterPro" id="IPR039261">
    <property type="entry name" value="FNR_nucleotide-bd"/>
</dbReference>
<reference evidence="3 4" key="1">
    <citation type="submission" date="2019-07" db="EMBL/GenBank/DDBJ databases">
        <title>Whole genome shotgun sequence of Chitinophaga cymbidii NBRC 109752.</title>
        <authorList>
            <person name="Hosoyama A."/>
            <person name="Uohara A."/>
            <person name="Ohji S."/>
            <person name="Ichikawa N."/>
        </authorList>
    </citation>
    <scope>NUCLEOTIDE SEQUENCE [LARGE SCALE GENOMIC DNA]</scope>
    <source>
        <strain evidence="3 4">NBRC 109752</strain>
    </source>
</reference>
<protein>
    <recommendedName>
        <fullName evidence="2">FAD-binding FR-type domain-containing protein</fullName>
    </recommendedName>
</protein>
<sequence>MPHVPKWMGDAMESLMSSRLLHLKVCDTASLSPSVKKICFSGDLHGATHKTGYAVAFRVSATEFRNYTPSYFSPEENKCEIIFHLHGNGPGSDYVAGLTAGDTVKMVMPRGRHLYRDHPYHFFFGDETTIGLYKSMESEIMQRRQFYTGIMELDAVNAFLPEDIGLATDVLDKHREDKARHLEALLERNLHNSGLPAGAFVYYLTGNAASIQLFRSILKARGVEQRNIRTQPYWAEGKRGL</sequence>
<dbReference type="Proteomes" id="UP000321436">
    <property type="component" value="Unassembled WGS sequence"/>
</dbReference>
<evidence type="ECO:0000313" key="3">
    <source>
        <dbReference type="EMBL" id="GEP98015.1"/>
    </source>
</evidence>
<dbReference type="InterPro" id="IPR013113">
    <property type="entry name" value="SIP_FAD-bd"/>
</dbReference>
<dbReference type="Gene3D" id="3.40.50.80">
    <property type="entry name" value="Nucleotide-binding domain of ferredoxin-NADP reductase (FNR) module"/>
    <property type="match status" value="1"/>
</dbReference>
<evidence type="ECO:0000256" key="1">
    <source>
        <dbReference type="ARBA" id="ARBA00035644"/>
    </source>
</evidence>
<dbReference type="EMBL" id="BKAU01000005">
    <property type="protein sequence ID" value="GEP98015.1"/>
    <property type="molecule type" value="Genomic_DNA"/>
</dbReference>
<gene>
    <name evidence="3" type="ORF">CCY01nite_42750</name>
</gene>
<dbReference type="InterPro" id="IPR039374">
    <property type="entry name" value="SIP_fam"/>
</dbReference>
<proteinExistence type="inferred from homology"/>
<feature type="domain" description="FAD-binding FR-type" evidence="2">
    <location>
        <begin position="18"/>
        <end position="116"/>
    </location>
</feature>
<dbReference type="Pfam" id="PF04954">
    <property type="entry name" value="SIP"/>
    <property type="match status" value="1"/>
</dbReference>
<dbReference type="InterPro" id="IPR007037">
    <property type="entry name" value="SIP_rossman_dom"/>
</dbReference>
<dbReference type="AlphaFoldDB" id="A0A512RQP7"/>
<comment type="caution">
    <text evidence="3">The sequence shown here is derived from an EMBL/GenBank/DDBJ whole genome shotgun (WGS) entry which is preliminary data.</text>
</comment>
<name>A0A512RQP7_9BACT</name>
<dbReference type="CDD" id="cd06193">
    <property type="entry name" value="siderophore_interacting"/>
    <property type="match status" value="1"/>
</dbReference>
<keyword evidence="4" id="KW-1185">Reference proteome</keyword>
<dbReference type="Gene3D" id="2.40.30.10">
    <property type="entry name" value="Translation factors"/>
    <property type="match status" value="1"/>
</dbReference>
<evidence type="ECO:0000313" key="4">
    <source>
        <dbReference type="Proteomes" id="UP000321436"/>
    </source>
</evidence>
<dbReference type="InterPro" id="IPR017938">
    <property type="entry name" value="Riboflavin_synthase-like_b-brl"/>
</dbReference>
<dbReference type="Pfam" id="PF08021">
    <property type="entry name" value="FAD_binding_9"/>
    <property type="match status" value="1"/>
</dbReference>
<dbReference type="SUPFAM" id="SSF63380">
    <property type="entry name" value="Riboflavin synthase domain-like"/>
    <property type="match status" value="1"/>
</dbReference>
<accession>A0A512RQP7</accession>
<dbReference type="OrthoDB" id="9814826at2"/>
<evidence type="ECO:0000259" key="2">
    <source>
        <dbReference type="PROSITE" id="PS51384"/>
    </source>
</evidence>
<organism evidence="3 4">
    <name type="scientific">Chitinophaga cymbidii</name>
    <dbReference type="NCBI Taxonomy" id="1096750"/>
    <lineage>
        <taxon>Bacteria</taxon>
        <taxon>Pseudomonadati</taxon>
        <taxon>Bacteroidota</taxon>
        <taxon>Chitinophagia</taxon>
        <taxon>Chitinophagales</taxon>
        <taxon>Chitinophagaceae</taxon>
        <taxon>Chitinophaga</taxon>
    </lineage>
</organism>
<dbReference type="PANTHER" id="PTHR30157:SF0">
    <property type="entry name" value="NADPH-DEPENDENT FERRIC-CHELATE REDUCTASE"/>
    <property type="match status" value="1"/>
</dbReference>
<dbReference type="InterPro" id="IPR017927">
    <property type="entry name" value="FAD-bd_FR_type"/>
</dbReference>